<evidence type="ECO:0000256" key="3">
    <source>
        <dbReference type="ARBA" id="ARBA00022840"/>
    </source>
</evidence>
<dbReference type="Gene3D" id="3.40.50.300">
    <property type="entry name" value="P-loop containing nucleotide triphosphate hydrolases"/>
    <property type="match status" value="1"/>
</dbReference>
<feature type="compositionally biased region" description="Basic and acidic residues" evidence="5">
    <location>
        <begin position="621"/>
        <end position="630"/>
    </location>
</feature>
<dbReference type="InterPro" id="IPR036187">
    <property type="entry name" value="DNA_mismatch_repair_MutS_sf"/>
</dbReference>
<dbReference type="PIRSF" id="PIRSF005814">
    <property type="entry name" value="MutS_YshD"/>
    <property type="match status" value="1"/>
</dbReference>
<keyword evidence="8" id="KW-1185">Reference proteome</keyword>
<keyword evidence="2" id="KW-0255">Endonuclease</keyword>
<dbReference type="SUPFAM" id="SSF48334">
    <property type="entry name" value="DNA repair protein MutS, domain III"/>
    <property type="match status" value="1"/>
</dbReference>
<evidence type="ECO:0000256" key="4">
    <source>
        <dbReference type="ARBA" id="ARBA00023125"/>
    </source>
</evidence>
<dbReference type="Pfam" id="PF00488">
    <property type="entry name" value="MutS_V"/>
    <property type="match status" value="1"/>
</dbReference>
<keyword evidence="4" id="KW-0238">DNA-binding</keyword>
<protein>
    <submittedName>
        <fullName evidence="7">DNA mismatch repair protein MutS</fullName>
    </submittedName>
</protein>
<dbReference type="EMBL" id="BAAAXQ010000003">
    <property type="protein sequence ID" value="GAA3008092.1"/>
    <property type="molecule type" value="Genomic_DNA"/>
</dbReference>
<accession>A0ABN3XYD2</accession>
<gene>
    <name evidence="7" type="ORF">GCM10019998_00190</name>
</gene>
<keyword evidence="2" id="KW-0378">Hydrolase</keyword>
<dbReference type="InterPro" id="IPR027417">
    <property type="entry name" value="P-loop_NTPase"/>
</dbReference>
<dbReference type="SMART" id="SM00533">
    <property type="entry name" value="MUTSd"/>
    <property type="match status" value="1"/>
</dbReference>
<dbReference type="PROSITE" id="PS00486">
    <property type="entry name" value="DNA_MISMATCH_REPAIR_2"/>
    <property type="match status" value="1"/>
</dbReference>
<dbReference type="InterPro" id="IPR000432">
    <property type="entry name" value="DNA_mismatch_repair_MutS_C"/>
</dbReference>
<feature type="region of interest" description="Disordered" evidence="5">
    <location>
        <begin position="608"/>
        <end position="630"/>
    </location>
</feature>
<evidence type="ECO:0000313" key="7">
    <source>
        <dbReference type="EMBL" id="GAA3008092.1"/>
    </source>
</evidence>
<dbReference type="RefSeq" id="WP_068710642.1">
    <property type="nucleotide sequence ID" value="NZ_BAAAXQ010000003.1"/>
</dbReference>
<keyword evidence="3" id="KW-0067">ATP-binding</keyword>
<proteinExistence type="predicted"/>
<sequence>MNSALYEATEFTKVKQNVIDRCISDYAKERLADKQPASSYKVVQKRLTETEEALAILNSNQHVPFMGLSQIKYLSKKIEKGAILEASELTEYSDFLRSFHLIAAFFEKNQYQTPTLFRYANDLTEFKKIIASIQEKVDGNRVKDEASRELKKIRGKITDIQARIEKSCDKLLKKATANGWVQDRLIVKKEDRYTLPIQSTFQSKIAGTIIERSNRGTTVFIEPESVRKLNDQLIIAKSEETAEIYQILATLTGMIAEQATAIGYCIDIVVELDSIFARGKYSQSIDGQKIAINEQEELIFDQVKHPLLQDAVPLDLTLGIDNRGLIITGPNAGGKTVVLKTIALVCLMTGFGLCVNHGGNSSIGVFKKIFIDIGDQQSLENSLSTFSAHMQNISYILHQITDNTLILLDEFGSGTEPNEGAALAIATMEYMYKKKATIIATTHYGEIKDFALNHEDFQTAAMAFDSATLTPKYQLLLNQVGQSNAFWIAQKMEIYPEILQSARQYLVDKNYTTAKIERKKTQRPIKEASSQPVFQKGDRVWSQELKQSGLFYSYQDHDHAQISINKQFYTVLLKRLTLEISREHLYPENYDLEQLFVDFHERKFNRDIDRGSKKAQKQLRKQAENRKDNR</sequence>
<evidence type="ECO:0000259" key="6">
    <source>
        <dbReference type="PROSITE" id="PS00486"/>
    </source>
</evidence>
<dbReference type="PANTHER" id="PTHR48466:SF2">
    <property type="entry name" value="OS10G0509000 PROTEIN"/>
    <property type="match status" value="1"/>
</dbReference>
<keyword evidence="1" id="KW-0547">Nucleotide-binding</keyword>
<dbReference type="NCBIfam" id="TIGR01069">
    <property type="entry name" value="mutS2"/>
    <property type="match status" value="1"/>
</dbReference>
<dbReference type="SUPFAM" id="SSF52540">
    <property type="entry name" value="P-loop containing nucleoside triphosphate hydrolases"/>
    <property type="match status" value="1"/>
</dbReference>
<evidence type="ECO:0000256" key="5">
    <source>
        <dbReference type="SAM" id="MobiDB-lite"/>
    </source>
</evidence>
<feature type="domain" description="DNA mismatch repair proteins mutS family" evidence="6">
    <location>
        <begin position="404"/>
        <end position="420"/>
    </location>
</feature>
<evidence type="ECO:0000256" key="1">
    <source>
        <dbReference type="ARBA" id="ARBA00022741"/>
    </source>
</evidence>
<dbReference type="PANTHER" id="PTHR48466">
    <property type="entry name" value="OS10G0509000 PROTEIN-RELATED"/>
    <property type="match status" value="1"/>
</dbReference>
<keyword evidence="2" id="KW-0540">Nuclease</keyword>
<evidence type="ECO:0000313" key="8">
    <source>
        <dbReference type="Proteomes" id="UP001501577"/>
    </source>
</evidence>
<dbReference type="SMART" id="SM00534">
    <property type="entry name" value="MUTSac"/>
    <property type="match status" value="1"/>
</dbReference>
<dbReference type="Proteomes" id="UP001501577">
    <property type="component" value="Unassembled WGS sequence"/>
</dbReference>
<dbReference type="InterPro" id="IPR045076">
    <property type="entry name" value="MutS"/>
</dbReference>
<organism evidence="7 8">
    <name type="scientific">Tetragenococcus solitarius</name>
    <dbReference type="NCBI Taxonomy" id="71453"/>
    <lineage>
        <taxon>Bacteria</taxon>
        <taxon>Bacillati</taxon>
        <taxon>Bacillota</taxon>
        <taxon>Bacilli</taxon>
        <taxon>Lactobacillales</taxon>
        <taxon>Enterococcaceae</taxon>
        <taxon>Tetragenococcus</taxon>
    </lineage>
</organism>
<reference evidence="7 8" key="1">
    <citation type="journal article" date="2019" name="Int. J. Syst. Evol. Microbiol.">
        <title>The Global Catalogue of Microorganisms (GCM) 10K type strain sequencing project: providing services to taxonomists for standard genome sequencing and annotation.</title>
        <authorList>
            <consortium name="The Broad Institute Genomics Platform"/>
            <consortium name="The Broad Institute Genome Sequencing Center for Infectious Disease"/>
            <person name="Wu L."/>
            <person name="Ma J."/>
        </authorList>
    </citation>
    <scope>NUCLEOTIDE SEQUENCE [LARGE SCALE GENOMIC DNA]</scope>
    <source>
        <strain evidence="7 8">JCM 8736</strain>
    </source>
</reference>
<dbReference type="InterPro" id="IPR005747">
    <property type="entry name" value="MutS2"/>
</dbReference>
<dbReference type="InterPro" id="IPR007696">
    <property type="entry name" value="DNA_mismatch_repair_MutS_core"/>
</dbReference>
<evidence type="ECO:0000256" key="2">
    <source>
        <dbReference type="ARBA" id="ARBA00022759"/>
    </source>
</evidence>
<comment type="caution">
    <text evidence="7">The sequence shown here is derived from an EMBL/GenBank/DDBJ whole genome shotgun (WGS) entry which is preliminary data.</text>
</comment>
<name>A0ABN3XYD2_9ENTE</name>